<keyword evidence="2" id="KW-1185">Reference proteome</keyword>
<dbReference type="Proteomes" id="UP001189225">
    <property type="component" value="Unassembled WGS sequence"/>
</dbReference>
<dbReference type="RefSeq" id="WP_316901132.1">
    <property type="nucleotide sequence ID" value="NZ_CATWHI010000004.1"/>
</dbReference>
<evidence type="ECO:0000313" key="2">
    <source>
        <dbReference type="Proteomes" id="UP001189225"/>
    </source>
</evidence>
<evidence type="ECO:0008006" key="3">
    <source>
        <dbReference type="Google" id="ProtNLM"/>
    </source>
</evidence>
<comment type="caution">
    <text evidence="1">The sequence shown here is derived from an EMBL/GenBank/DDBJ whole genome shotgun (WGS) entry which is preliminary data.</text>
</comment>
<reference evidence="1 2" key="1">
    <citation type="submission" date="2023-07" db="EMBL/GenBank/DDBJ databases">
        <authorList>
            <person name="Peeters C."/>
        </authorList>
    </citation>
    <scope>NUCLEOTIDE SEQUENCE [LARGE SCALE GENOMIC DNA]</scope>
    <source>
        <strain evidence="1 2">R-16034</strain>
    </source>
</reference>
<organism evidence="1 2">
    <name type="scientific">Ralstonia edaphi</name>
    <dbReference type="NCBI Taxonomy" id="3058599"/>
    <lineage>
        <taxon>Bacteria</taxon>
        <taxon>Pseudomonadati</taxon>
        <taxon>Pseudomonadota</taxon>
        <taxon>Betaproteobacteria</taxon>
        <taxon>Burkholderiales</taxon>
        <taxon>Burkholderiaceae</taxon>
        <taxon>Ralstonia</taxon>
    </lineage>
</organism>
<dbReference type="AlphaFoldDB" id="A0AB72X519"/>
<sequence>MTVPQTSMDAFRRNRATSTAKLQCDRIADYVARSGTATIAEIAQALRIEKSSVSARRSELIAAKRLELDEERKCGVTGRWVQSVRAVRAVPEQVPVFQ</sequence>
<protein>
    <recommendedName>
        <fullName evidence="3">MarR family transcriptional regulator</fullName>
    </recommendedName>
</protein>
<evidence type="ECO:0000313" key="1">
    <source>
        <dbReference type="EMBL" id="CAJ0742470.1"/>
    </source>
</evidence>
<name>A0AB72X519_9RALS</name>
<proteinExistence type="predicted"/>
<accession>A0AB72X519</accession>
<gene>
    <name evidence="1" type="ORF">R16034_03156</name>
</gene>
<dbReference type="EMBL" id="CATWHI010000004">
    <property type="protein sequence ID" value="CAJ0742470.1"/>
    <property type="molecule type" value="Genomic_DNA"/>
</dbReference>